<dbReference type="InterPro" id="IPR000119">
    <property type="entry name" value="Hist_DNA-bd"/>
</dbReference>
<dbReference type="Proteomes" id="UP000473699">
    <property type="component" value="Unassembled WGS sequence"/>
</dbReference>
<dbReference type="CDD" id="cd13831">
    <property type="entry name" value="HU"/>
    <property type="match status" value="1"/>
</dbReference>
<keyword evidence="6" id="KW-1185">Reference proteome</keyword>
<dbReference type="GO" id="GO:0042802">
    <property type="term" value="F:identical protein binding"/>
    <property type="evidence" value="ECO:0007669"/>
    <property type="project" value="UniProtKB-ARBA"/>
</dbReference>
<dbReference type="GO" id="GO:1990178">
    <property type="term" value="C:HU-DNA complex"/>
    <property type="evidence" value="ECO:0007669"/>
    <property type="project" value="UniProtKB-ARBA"/>
</dbReference>
<organism evidence="5 6">
    <name type="scientific">Pyramidobacter porci</name>
    <dbReference type="NCBI Taxonomy" id="2605789"/>
    <lineage>
        <taxon>Bacteria</taxon>
        <taxon>Thermotogati</taxon>
        <taxon>Synergistota</taxon>
        <taxon>Synergistia</taxon>
        <taxon>Synergistales</taxon>
        <taxon>Dethiosulfovibrionaceae</taxon>
        <taxon>Pyramidobacter</taxon>
    </lineage>
</organism>
<evidence type="ECO:0000256" key="3">
    <source>
        <dbReference type="ARBA" id="ARBA00023125"/>
    </source>
</evidence>
<comment type="similarity">
    <text evidence="1 4">Belongs to the bacterial histone-like protein family.</text>
</comment>
<dbReference type="GO" id="GO:1990103">
    <property type="term" value="C:DnaA-HU complex"/>
    <property type="evidence" value="ECO:0007669"/>
    <property type="project" value="UniProtKB-ARBA"/>
</dbReference>
<evidence type="ECO:0000256" key="4">
    <source>
        <dbReference type="RuleBase" id="RU003939"/>
    </source>
</evidence>
<dbReference type="Pfam" id="PF00216">
    <property type="entry name" value="Bac_DNA_binding"/>
    <property type="match status" value="1"/>
</dbReference>
<dbReference type="AlphaFoldDB" id="A0A6L5Y8X9"/>
<dbReference type="Gene3D" id="4.10.520.10">
    <property type="entry name" value="IHF-like DNA-binding proteins"/>
    <property type="match status" value="1"/>
</dbReference>
<dbReference type="GO" id="GO:0030527">
    <property type="term" value="F:structural constituent of chromatin"/>
    <property type="evidence" value="ECO:0007669"/>
    <property type="project" value="InterPro"/>
</dbReference>
<name>A0A6L5Y8X9_9BACT</name>
<gene>
    <name evidence="5" type="ORF">FYJ74_00535</name>
</gene>
<proteinExistence type="inferred from homology"/>
<dbReference type="PANTHER" id="PTHR33175">
    <property type="entry name" value="DNA-BINDING PROTEIN HU"/>
    <property type="match status" value="1"/>
</dbReference>
<dbReference type="SUPFAM" id="SSF47729">
    <property type="entry name" value="IHF-like DNA-binding proteins"/>
    <property type="match status" value="1"/>
</dbReference>
<keyword evidence="3 5" id="KW-0238">DNA-binding</keyword>
<dbReference type="GO" id="GO:0006270">
    <property type="term" value="P:DNA replication initiation"/>
    <property type="evidence" value="ECO:0007669"/>
    <property type="project" value="UniProtKB-ARBA"/>
</dbReference>
<dbReference type="InterPro" id="IPR010992">
    <property type="entry name" value="IHF-like_DNA-bd_dom_sf"/>
</dbReference>
<comment type="caution">
    <text evidence="5">The sequence shown here is derived from an EMBL/GenBank/DDBJ whole genome shotgun (WGS) entry which is preliminary data.</text>
</comment>
<dbReference type="PANTHER" id="PTHR33175:SF3">
    <property type="entry name" value="DNA-BINDING PROTEIN HU-BETA"/>
    <property type="match status" value="1"/>
</dbReference>
<dbReference type="GO" id="GO:0010467">
    <property type="term" value="P:gene expression"/>
    <property type="evidence" value="ECO:0007669"/>
    <property type="project" value="UniProtKB-ARBA"/>
</dbReference>
<protein>
    <submittedName>
        <fullName evidence="5">HU family DNA-binding protein</fullName>
    </submittedName>
</protein>
<dbReference type="SMART" id="SM00411">
    <property type="entry name" value="BHL"/>
    <property type="match status" value="1"/>
</dbReference>
<dbReference type="GO" id="GO:0005829">
    <property type="term" value="C:cytosol"/>
    <property type="evidence" value="ECO:0007669"/>
    <property type="project" value="TreeGrafter"/>
</dbReference>
<sequence length="91" mass="9747">MTKNDLINEVAANAGMSKKAAGEAISATFAAIEKALAKGDRVQLVGFGTFEVRRRAARVGRNPQDPKKTIQIPAKKVPVFRAGKGLKEQVN</sequence>
<dbReference type="GO" id="GO:0030261">
    <property type="term" value="P:chromosome condensation"/>
    <property type="evidence" value="ECO:0007669"/>
    <property type="project" value="UniProtKB-KW"/>
</dbReference>
<evidence type="ECO:0000313" key="6">
    <source>
        <dbReference type="Proteomes" id="UP000473699"/>
    </source>
</evidence>
<evidence type="ECO:0000256" key="2">
    <source>
        <dbReference type="ARBA" id="ARBA00023067"/>
    </source>
</evidence>
<dbReference type="PRINTS" id="PR01727">
    <property type="entry name" value="DNABINDINGHU"/>
</dbReference>
<dbReference type="FunFam" id="4.10.520.10:FF:000001">
    <property type="entry name" value="DNA-binding protein HU"/>
    <property type="match status" value="1"/>
</dbReference>
<dbReference type="EMBL" id="VUNH01000001">
    <property type="protein sequence ID" value="MST54545.1"/>
    <property type="molecule type" value="Genomic_DNA"/>
</dbReference>
<reference evidence="5 6" key="1">
    <citation type="submission" date="2019-08" db="EMBL/GenBank/DDBJ databases">
        <title>In-depth cultivation of the pig gut microbiome towards novel bacterial diversity and tailored functional studies.</title>
        <authorList>
            <person name="Wylensek D."/>
            <person name="Hitch T.C.A."/>
            <person name="Clavel T."/>
        </authorList>
    </citation>
    <scope>NUCLEOTIDE SEQUENCE [LARGE SCALE GENOMIC DNA]</scope>
    <source>
        <strain evidence="5 6">SM-530-WT-4B</strain>
    </source>
</reference>
<accession>A0A6L5Y8X9</accession>
<keyword evidence="2" id="KW-0226">DNA condensation</keyword>
<evidence type="ECO:0000256" key="1">
    <source>
        <dbReference type="ARBA" id="ARBA00010529"/>
    </source>
</evidence>
<evidence type="ECO:0000313" key="5">
    <source>
        <dbReference type="EMBL" id="MST54545.1"/>
    </source>
</evidence>
<dbReference type="GO" id="GO:0003677">
    <property type="term" value="F:DNA binding"/>
    <property type="evidence" value="ECO:0007669"/>
    <property type="project" value="UniProtKB-KW"/>
</dbReference>